<gene>
    <name evidence="1" type="ORF">Pla100_22330</name>
</gene>
<protein>
    <submittedName>
        <fullName evidence="1">Uncharacterized protein</fullName>
    </submittedName>
</protein>
<accession>A0A5C6AHV4</accession>
<comment type="caution">
    <text evidence="1">The sequence shown here is derived from an EMBL/GenBank/DDBJ whole genome shotgun (WGS) entry which is preliminary data.</text>
</comment>
<evidence type="ECO:0000313" key="2">
    <source>
        <dbReference type="Proteomes" id="UP000316213"/>
    </source>
</evidence>
<reference evidence="1 2" key="1">
    <citation type="submission" date="2019-02" db="EMBL/GenBank/DDBJ databases">
        <title>Deep-cultivation of Planctomycetes and their phenomic and genomic characterization uncovers novel biology.</title>
        <authorList>
            <person name="Wiegand S."/>
            <person name="Jogler M."/>
            <person name="Boedeker C."/>
            <person name="Pinto D."/>
            <person name="Vollmers J."/>
            <person name="Rivas-Marin E."/>
            <person name="Kohn T."/>
            <person name="Peeters S.H."/>
            <person name="Heuer A."/>
            <person name="Rast P."/>
            <person name="Oberbeckmann S."/>
            <person name="Bunk B."/>
            <person name="Jeske O."/>
            <person name="Meyerdierks A."/>
            <person name="Storesund J.E."/>
            <person name="Kallscheuer N."/>
            <person name="Luecker S."/>
            <person name="Lage O.M."/>
            <person name="Pohl T."/>
            <person name="Merkel B.J."/>
            <person name="Hornburger P."/>
            <person name="Mueller R.-W."/>
            <person name="Bruemmer F."/>
            <person name="Labrenz M."/>
            <person name="Spormann A.M."/>
            <person name="Op Den Camp H."/>
            <person name="Overmann J."/>
            <person name="Amann R."/>
            <person name="Jetten M.S.M."/>
            <person name="Mascher T."/>
            <person name="Medema M.H."/>
            <person name="Devos D.P."/>
            <person name="Kaster A.-K."/>
            <person name="Ovreas L."/>
            <person name="Rohde M."/>
            <person name="Galperin M.Y."/>
            <person name="Jogler C."/>
        </authorList>
    </citation>
    <scope>NUCLEOTIDE SEQUENCE [LARGE SCALE GENOMIC DNA]</scope>
    <source>
        <strain evidence="1 2">Pla100</strain>
    </source>
</reference>
<organism evidence="1 2">
    <name type="scientific">Neorhodopirellula pilleata</name>
    <dbReference type="NCBI Taxonomy" id="2714738"/>
    <lineage>
        <taxon>Bacteria</taxon>
        <taxon>Pseudomonadati</taxon>
        <taxon>Planctomycetota</taxon>
        <taxon>Planctomycetia</taxon>
        <taxon>Pirellulales</taxon>
        <taxon>Pirellulaceae</taxon>
        <taxon>Neorhodopirellula</taxon>
    </lineage>
</organism>
<dbReference type="Proteomes" id="UP000316213">
    <property type="component" value="Unassembled WGS sequence"/>
</dbReference>
<sequence>MVSSETVHRILASTLELKNIREPSRSVSIIHDRIRIGIFAAAFRKNPKCDQCEKHPLDVSNRRKRTVSNRVQNHSLALMRET</sequence>
<evidence type="ECO:0000313" key="1">
    <source>
        <dbReference type="EMBL" id="TWT99057.1"/>
    </source>
</evidence>
<name>A0A5C6AHV4_9BACT</name>
<dbReference type="EMBL" id="SJPM01000003">
    <property type="protein sequence ID" value="TWT99057.1"/>
    <property type="molecule type" value="Genomic_DNA"/>
</dbReference>
<dbReference type="AlphaFoldDB" id="A0A5C6AHV4"/>
<keyword evidence="2" id="KW-1185">Reference proteome</keyword>
<proteinExistence type="predicted"/>